<proteinExistence type="predicted"/>
<dbReference type="EMBL" id="JOWA01000165">
    <property type="protein sequence ID" value="KEZ39124.1"/>
    <property type="molecule type" value="Genomic_DNA"/>
</dbReference>
<dbReference type="AlphaFoldDB" id="A0A084FVL2"/>
<organism evidence="1 2">
    <name type="scientific">Pseudallescheria apiosperma</name>
    <name type="common">Scedosporium apiospermum</name>
    <dbReference type="NCBI Taxonomy" id="563466"/>
    <lineage>
        <taxon>Eukaryota</taxon>
        <taxon>Fungi</taxon>
        <taxon>Dikarya</taxon>
        <taxon>Ascomycota</taxon>
        <taxon>Pezizomycotina</taxon>
        <taxon>Sordariomycetes</taxon>
        <taxon>Hypocreomycetidae</taxon>
        <taxon>Microascales</taxon>
        <taxon>Microascaceae</taxon>
        <taxon>Scedosporium</taxon>
    </lineage>
</organism>
<sequence length="67" mass="7862">MRTQRSSEVPKKACDAYLGMYDDSLKALRQRRLTKLKAHASPSRYYGWKPQTWDEVSENARKARTTQ</sequence>
<dbReference type="VEuPathDB" id="FungiDB:SAPIO_CDS10517"/>
<dbReference type="KEGG" id="sapo:SAPIO_CDS10517"/>
<reference evidence="1 2" key="1">
    <citation type="journal article" date="2014" name="Genome Announc.">
        <title>Draft genome sequence of the pathogenic fungus Scedosporium apiospermum.</title>
        <authorList>
            <person name="Vandeputte P."/>
            <person name="Ghamrawi S."/>
            <person name="Rechenmann M."/>
            <person name="Iltis A."/>
            <person name="Giraud S."/>
            <person name="Fleury M."/>
            <person name="Thornton C."/>
            <person name="Delhaes L."/>
            <person name="Meyer W."/>
            <person name="Papon N."/>
            <person name="Bouchara J.P."/>
        </authorList>
    </citation>
    <scope>NUCLEOTIDE SEQUENCE [LARGE SCALE GENOMIC DNA]</scope>
    <source>
        <strain evidence="1 2">IHEM 14462</strain>
    </source>
</reference>
<keyword evidence="2" id="KW-1185">Reference proteome</keyword>
<dbReference type="GeneID" id="27719721"/>
<comment type="caution">
    <text evidence="1">The sequence shown here is derived from an EMBL/GenBank/DDBJ whole genome shotgun (WGS) entry which is preliminary data.</text>
</comment>
<name>A0A084FVL2_PSEDA</name>
<dbReference type="Proteomes" id="UP000028545">
    <property type="component" value="Unassembled WGS sequence"/>
</dbReference>
<dbReference type="RefSeq" id="XP_016638923.1">
    <property type="nucleotide sequence ID" value="XM_016784097.1"/>
</dbReference>
<protein>
    <submittedName>
        <fullName evidence="1">Uncharacterized protein</fullName>
    </submittedName>
</protein>
<dbReference type="HOGENOM" id="CLU_2813864_0_0_1"/>
<accession>A0A084FVL2</accession>
<evidence type="ECO:0000313" key="2">
    <source>
        <dbReference type="Proteomes" id="UP000028545"/>
    </source>
</evidence>
<evidence type="ECO:0000313" key="1">
    <source>
        <dbReference type="EMBL" id="KEZ39124.1"/>
    </source>
</evidence>
<dbReference type="OrthoDB" id="103349at2759"/>
<gene>
    <name evidence="1" type="ORF">SAPIO_CDS10517</name>
</gene>